<proteinExistence type="predicted"/>
<dbReference type="SUPFAM" id="SSF55729">
    <property type="entry name" value="Acyl-CoA N-acyltransferases (Nat)"/>
    <property type="match status" value="1"/>
</dbReference>
<dbReference type="OrthoDB" id="9806005at2"/>
<dbReference type="RefSeq" id="WP_146294166.1">
    <property type="nucleotide sequence ID" value="NZ_CP042326.1"/>
</dbReference>
<dbReference type="PANTHER" id="PTHR41368:SF1">
    <property type="entry name" value="PROTEIN YGHO"/>
    <property type="match status" value="1"/>
</dbReference>
<organism evidence="2 3">
    <name type="scientific">Euhalothece natronophila Z-M001</name>
    <dbReference type="NCBI Taxonomy" id="522448"/>
    <lineage>
        <taxon>Bacteria</taxon>
        <taxon>Bacillati</taxon>
        <taxon>Cyanobacteriota</taxon>
        <taxon>Cyanophyceae</taxon>
        <taxon>Oscillatoriophycideae</taxon>
        <taxon>Chroococcales</taxon>
        <taxon>Halothecacae</taxon>
        <taxon>Halothece cluster</taxon>
        <taxon>Euhalothece</taxon>
    </lineage>
</organism>
<evidence type="ECO:0000259" key="1">
    <source>
        <dbReference type="PROSITE" id="PS51186"/>
    </source>
</evidence>
<dbReference type="Gene3D" id="3.40.630.30">
    <property type="match status" value="1"/>
</dbReference>
<protein>
    <submittedName>
        <fullName evidence="2">GNAT family N-acetyltransferase</fullName>
    </submittedName>
</protein>
<dbReference type="PANTHER" id="PTHR41368">
    <property type="entry name" value="PROTEIN YGHO"/>
    <property type="match status" value="1"/>
</dbReference>
<reference evidence="2" key="1">
    <citation type="submission" date="2019-08" db="EMBL/GenBank/DDBJ databases">
        <title>Carotenoids and Carotenoid Binding Proteins in the Halophilic Cyanobacterium Euhalothece sp. ZM00.</title>
        <authorList>
            <person name="Cho S.M."/>
            <person name="Song J.Y."/>
            <person name="Park Y.-I."/>
        </authorList>
    </citation>
    <scope>NUCLEOTIDE SEQUENCE [LARGE SCALE GENOMIC DNA]</scope>
    <source>
        <strain evidence="2">Z-M001</strain>
    </source>
</reference>
<dbReference type="PROSITE" id="PS51186">
    <property type="entry name" value="GNAT"/>
    <property type="match status" value="1"/>
</dbReference>
<dbReference type="Pfam" id="PF00583">
    <property type="entry name" value="Acetyltransf_1"/>
    <property type="match status" value="1"/>
</dbReference>
<sequence>MVINSQTSATIEVVPNPSQSEQFLNVPWRVYKDDPNWVPPLKSEVADQLSPDNAFFNYGKTQQFLAINSDKEAVGRIVAAVDQRLIDKEGQNVGLFGFFECIEDQNIAFALFDAAANWLREQGMTLMRGPIDLTTHNGCLWLVDGFHSPPQIMIPYNPPYYESFFLAWGGEAVKEAYAYELPLQDQLDEKFAKAHRIATRSGITFRPLNTKGEAFEQEVNSLYELFDRCFEDSWSSTPRTKEEFMKQARSLQSLVDPDIFPIAEHNGEMVGFFMALPDYNIALKKVNGKLNWWGILKFLWYRRQIKQGRVLVICCLPEYRRKMIPLALIYKAFENRKFYEKAELSWVYADNLPSRRLIEETGATIEKTYRMYEKQL</sequence>
<gene>
    <name evidence="2" type="ORF">FRE64_00490</name>
</gene>
<dbReference type="AlphaFoldDB" id="A0A5B8NJL4"/>
<dbReference type="Proteomes" id="UP000318453">
    <property type="component" value="Chromosome"/>
</dbReference>
<evidence type="ECO:0000313" key="3">
    <source>
        <dbReference type="Proteomes" id="UP000318453"/>
    </source>
</evidence>
<name>A0A5B8NJL4_9CHRO</name>
<dbReference type="KEGG" id="enn:FRE64_00490"/>
<keyword evidence="2" id="KW-0808">Transferase</keyword>
<evidence type="ECO:0000313" key="2">
    <source>
        <dbReference type="EMBL" id="QDZ38555.1"/>
    </source>
</evidence>
<dbReference type="InterPro" id="IPR039968">
    <property type="entry name" value="BcerS-like"/>
</dbReference>
<keyword evidence="3" id="KW-1185">Reference proteome</keyword>
<dbReference type="EMBL" id="CP042326">
    <property type="protein sequence ID" value="QDZ38555.1"/>
    <property type="molecule type" value="Genomic_DNA"/>
</dbReference>
<feature type="domain" description="N-acetyltransferase" evidence="1">
    <location>
        <begin position="203"/>
        <end position="376"/>
    </location>
</feature>
<dbReference type="InterPro" id="IPR016181">
    <property type="entry name" value="Acyl_CoA_acyltransferase"/>
</dbReference>
<accession>A0A5B8NJL4</accession>
<dbReference type="GO" id="GO:0016747">
    <property type="term" value="F:acyltransferase activity, transferring groups other than amino-acyl groups"/>
    <property type="evidence" value="ECO:0007669"/>
    <property type="project" value="InterPro"/>
</dbReference>
<dbReference type="InterPro" id="IPR000182">
    <property type="entry name" value="GNAT_dom"/>
</dbReference>